<name>A0A127QIS7_9BURK</name>
<dbReference type="OrthoDB" id="8929305at2"/>
<dbReference type="PATRIC" id="fig|279058.17.peg.2391"/>
<accession>A0A127QIS7</accession>
<evidence type="ECO:0000313" key="2">
    <source>
        <dbReference type="EMBL" id="AMP09970.1"/>
    </source>
</evidence>
<feature type="chain" id="PRO_5007277913" description="DUF4019 domain-containing protein" evidence="1">
    <location>
        <begin position="24"/>
        <end position="147"/>
    </location>
</feature>
<protein>
    <recommendedName>
        <fullName evidence="4">DUF4019 domain-containing protein</fullName>
    </recommendedName>
</protein>
<dbReference type="EMBL" id="CP013235">
    <property type="protein sequence ID" value="AMP09970.1"/>
    <property type="molecule type" value="Genomic_DNA"/>
</dbReference>
<keyword evidence="3" id="KW-1185">Reference proteome</keyword>
<organism evidence="2 3">
    <name type="scientific">Collimonas arenae</name>
    <dbReference type="NCBI Taxonomy" id="279058"/>
    <lineage>
        <taxon>Bacteria</taxon>
        <taxon>Pseudomonadati</taxon>
        <taxon>Pseudomonadota</taxon>
        <taxon>Betaproteobacteria</taxon>
        <taxon>Burkholderiales</taxon>
        <taxon>Oxalobacteraceae</taxon>
        <taxon>Collimonas</taxon>
    </lineage>
</organism>
<proteinExistence type="predicted"/>
<evidence type="ECO:0000313" key="3">
    <source>
        <dbReference type="Proteomes" id="UP000071778"/>
    </source>
</evidence>
<keyword evidence="1" id="KW-0732">Signal</keyword>
<dbReference type="InterPro" id="IPR025091">
    <property type="entry name" value="DUF4019"/>
</dbReference>
<gene>
    <name evidence="2" type="ORF">CAter282_2216</name>
</gene>
<reference evidence="2 3" key="1">
    <citation type="submission" date="2015-11" db="EMBL/GenBank/DDBJ databases">
        <title>Exploring the genomic traits of fungus-feeding bacterial genus Collimonas.</title>
        <authorList>
            <person name="Song C."/>
            <person name="Schmidt R."/>
            <person name="de Jager V."/>
            <person name="Krzyzanowska D."/>
            <person name="Jongedijk E."/>
            <person name="Cankar K."/>
            <person name="Beekwilder J."/>
            <person name="van Veen A."/>
            <person name="de Boer W."/>
            <person name="van Veen J.A."/>
            <person name="Garbeva P."/>
        </authorList>
    </citation>
    <scope>NUCLEOTIDE SEQUENCE [LARGE SCALE GENOMIC DNA]</scope>
    <source>
        <strain evidence="2 3">Ter282</strain>
    </source>
</reference>
<dbReference type="Pfam" id="PF13211">
    <property type="entry name" value="DUF4019"/>
    <property type="match status" value="1"/>
</dbReference>
<sequence length="147" mass="16118">MKRIFVLLSFICLLAGISTTAMAQEGSSADALIQNGIAVLQQIDRDGSGDVWEGAAAFVKAKLPKDAFVKNIRQARSTIGVVAQRRWASVVRIRYNTQAGDTPPGLYANIDYATDLRDGTTVFELISFQLDPNGVWRVTGYIPRNKQ</sequence>
<feature type="signal peptide" evidence="1">
    <location>
        <begin position="1"/>
        <end position="23"/>
    </location>
</feature>
<evidence type="ECO:0000256" key="1">
    <source>
        <dbReference type="SAM" id="SignalP"/>
    </source>
</evidence>
<dbReference type="AlphaFoldDB" id="A0A127QIS7"/>
<dbReference type="RefSeq" id="WP_061533357.1">
    <property type="nucleotide sequence ID" value="NZ_CP013233.1"/>
</dbReference>
<evidence type="ECO:0008006" key="4">
    <source>
        <dbReference type="Google" id="ProtNLM"/>
    </source>
</evidence>
<dbReference type="Proteomes" id="UP000071778">
    <property type="component" value="Chromosome"/>
</dbReference>